<accession>A0A4R3KJU2</accession>
<organism evidence="3 4">
    <name type="scientific">Tepidibacillus fermentans</name>
    <dbReference type="NCBI Taxonomy" id="1281767"/>
    <lineage>
        <taxon>Bacteria</taxon>
        <taxon>Bacillati</taxon>
        <taxon>Bacillota</taxon>
        <taxon>Bacilli</taxon>
        <taxon>Bacillales</taxon>
        <taxon>Bacillaceae</taxon>
        <taxon>Tepidibacillus</taxon>
    </lineage>
</organism>
<dbReference type="EMBL" id="SMAB01000002">
    <property type="protein sequence ID" value="TCS84051.1"/>
    <property type="molecule type" value="Genomic_DNA"/>
</dbReference>
<sequence>MITNRYYTTTIIAIFLSLSLGILIGGTLGQQWIQQNQQKILSYYQREANQLRESNKEYLQKQKSLELELKEVKRESKELLHKSVVHMIDGKRILWIEDDSEDHFSILKDAIRIAGGTNDHLDYEKAVFQSLSFSETKQNVLPYDVIIYIPNEKEDLEFDRSMLPSMIPIVILSTNEKNKTERLTPMDKVHYQVLNVSSVEDHYDFIFFLKNLFEENKR</sequence>
<gene>
    <name evidence="3" type="ORF">EDD72_10292</name>
</gene>
<keyword evidence="4" id="KW-1185">Reference proteome</keyword>
<keyword evidence="1" id="KW-0175">Coiled coil</keyword>
<feature type="transmembrane region" description="Helical" evidence="2">
    <location>
        <begin position="6"/>
        <end position="29"/>
    </location>
</feature>
<evidence type="ECO:0000313" key="3">
    <source>
        <dbReference type="EMBL" id="TCS84051.1"/>
    </source>
</evidence>
<dbReference type="GO" id="GO:0016020">
    <property type="term" value="C:membrane"/>
    <property type="evidence" value="ECO:0007669"/>
    <property type="project" value="InterPro"/>
</dbReference>
<protein>
    <submittedName>
        <fullName evidence="3">Copper transport outer membrane protein MctB</fullName>
    </submittedName>
</protein>
<keyword evidence="2" id="KW-0472">Membrane</keyword>
<dbReference type="GO" id="GO:0055070">
    <property type="term" value="P:copper ion homeostasis"/>
    <property type="evidence" value="ECO:0007669"/>
    <property type="project" value="InterPro"/>
</dbReference>
<dbReference type="Pfam" id="PF11382">
    <property type="entry name" value="MctB"/>
    <property type="match status" value="1"/>
</dbReference>
<evidence type="ECO:0000256" key="2">
    <source>
        <dbReference type="SAM" id="Phobius"/>
    </source>
</evidence>
<keyword evidence="2" id="KW-0812">Transmembrane</keyword>
<evidence type="ECO:0000313" key="4">
    <source>
        <dbReference type="Proteomes" id="UP000295788"/>
    </source>
</evidence>
<proteinExistence type="predicted"/>
<dbReference type="InterPro" id="IPR021522">
    <property type="entry name" value="MctB"/>
</dbReference>
<evidence type="ECO:0000256" key="1">
    <source>
        <dbReference type="SAM" id="Coils"/>
    </source>
</evidence>
<dbReference type="Proteomes" id="UP000295788">
    <property type="component" value="Unassembled WGS sequence"/>
</dbReference>
<name>A0A4R3KJU2_9BACI</name>
<dbReference type="AlphaFoldDB" id="A0A4R3KJU2"/>
<comment type="caution">
    <text evidence="3">The sequence shown here is derived from an EMBL/GenBank/DDBJ whole genome shotgun (WGS) entry which is preliminary data.</text>
</comment>
<feature type="coiled-coil region" evidence="1">
    <location>
        <begin position="41"/>
        <end position="82"/>
    </location>
</feature>
<keyword evidence="2" id="KW-1133">Transmembrane helix</keyword>
<reference evidence="3 4" key="1">
    <citation type="submission" date="2019-03" db="EMBL/GenBank/DDBJ databases">
        <title>Genomic Encyclopedia of Type Strains, Phase IV (KMG-IV): sequencing the most valuable type-strain genomes for metagenomic binning, comparative biology and taxonomic classification.</title>
        <authorList>
            <person name="Goeker M."/>
        </authorList>
    </citation>
    <scope>NUCLEOTIDE SEQUENCE [LARGE SCALE GENOMIC DNA]</scope>
    <source>
        <strain evidence="3 4">DSM 23802</strain>
    </source>
</reference>